<evidence type="ECO:0000313" key="4">
    <source>
        <dbReference type="Proteomes" id="UP000494206"/>
    </source>
</evidence>
<feature type="region of interest" description="Disordered" evidence="1">
    <location>
        <begin position="284"/>
        <end position="324"/>
    </location>
</feature>
<dbReference type="GO" id="GO:0042030">
    <property type="term" value="F:ATPase inhibitor activity"/>
    <property type="evidence" value="ECO:0007669"/>
    <property type="project" value="TreeGrafter"/>
</dbReference>
<evidence type="ECO:0000313" key="3">
    <source>
        <dbReference type="EMBL" id="CAB3406092.1"/>
    </source>
</evidence>
<feature type="compositionally biased region" description="Polar residues" evidence="1">
    <location>
        <begin position="290"/>
        <end position="300"/>
    </location>
</feature>
<dbReference type="Pfam" id="PF14637">
    <property type="entry name" value="FNIP_M"/>
    <property type="match status" value="1"/>
</dbReference>
<dbReference type="InterPro" id="IPR028085">
    <property type="entry name" value="FNIP_mid_dom"/>
</dbReference>
<feature type="domain" description="UDENN FNIP1/2-type" evidence="2">
    <location>
        <begin position="139"/>
        <end position="886"/>
    </location>
</feature>
<comment type="caution">
    <text evidence="3">The sequence shown here is derived from an EMBL/GenBank/DDBJ whole genome shotgun (WGS) entry which is preliminary data.</text>
</comment>
<organism evidence="3 4">
    <name type="scientific">Caenorhabditis bovis</name>
    <dbReference type="NCBI Taxonomy" id="2654633"/>
    <lineage>
        <taxon>Eukaryota</taxon>
        <taxon>Metazoa</taxon>
        <taxon>Ecdysozoa</taxon>
        <taxon>Nematoda</taxon>
        <taxon>Chromadorea</taxon>
        <taxon>Rhabditida</taxon>
        <taxon>Rhabditina</taxon>
        <taxon>Rhabditomorpha</taxon>
        <taxon>Rhabditoidea</taxon>
        <taxon>Rhabditidae</taxon>
        <taxon>Peloderinae</taxon>
        <taxon>Caenorhabditis</taxon>
    </lineage>
</organism>
<dbReference type="AlphaFoldDB" id="A0A8S1EZU6"/>
<dbReference type="OrthoDB" id="10051712at2759"/>
<dbReference type="GO" id="GO:0051087">
    <property type="term" value="F:protein-folding chaperone binding"/>
    <property type="evidence" value="ECO:0007669"/>
    <property type="project" value="TreeGrafter"/>
</dbReference>
<evidence type="ECO:0000259" key="2">
    <source>
        <dbReference type="PROSITE" id="PS51836"/>
    </source>
</evidence>
<accession>A0A8S1EZU6</accession>
<dbReference type="EMBL" id="CADEPM010000005">
    <property type="protein sequence ID" value="CAB3406092.1"/>
    <property type="molecule type" value="Genomic_DNA"/>
</dbReference>
<dbReference type="InterPro" id="IPR028086">
    <property type="entry name" value="FNIP_C_dom"/>
</dbReference>
<protein>
    <recommendedName>
        <fullName evidence="2">UDENN FNIP1/2-type domain-containing protein</fullName>
    </recommendedName>
</protein>
<dbReference type="Proteomes" id="UP000494206">
    <property type="component" value="Unassembled WGS sequence"/>
</dbReference>
<dbReference type="InterPro" id="IPR037545">
    <property type="entry name" value="DENN_FNIP1/2"/>
</dbReference>
<keyword evidence="4" id="KW-1185">Reference proteome</keyword>
<dbReference type="PROSITE" id="PS51836">
    <property type="entry name" value="DENN_FNIP12"/>
    <property type="match status" value="1"/>
</dbReference>
<reference evidence="3 4" key="1">
    <citation type="submission" date="2020-04" db="EMBL/GenBank/DDBJ databases">
        <authorList>
            <person name="Laetsch R D."/>
            <person name="Stevens L."/>
            <person name="Kumar S."/>
            <person name="Blaxter L. M."/>
        </authorList>
    </citation>
    <scope>NUCLEOTIDE SEQUENCE [LARGE SCALE GENOMIC DNA]</scope>
</reference>
<evidence type="ECO:0000256" key="1">
    <source>
        <dbReference type="SAM" id="MobiDB-lite"/>
    </source>
</evidence>
<name>A0A8S1EZU6_9PELO</name>
<dbReference type="PANTHER" id="PTHR21634">
    <property type="entry name" value="RE13835P"/>
    <property type="match status" value="1"/>
</dbReference>
<dbReference type="Pfam" id="PF14638">
    <property type="entry name" value="FNIP_C"/>
    <property type="match status" value="1"/>
</dbReference>
<sequence>MTTIMRSLFPSKRRKTEDITTSVFAETSRNGNGLLPSSSSSISLSGLLRNAVVVPLMSSSSSAPIRVTNNNMTANGHRRQHSTGSFNNFVSPPPASERNRQRSVSGGHEANNNNNNDLIPMMPYLVPMSKLCKKSFSTITPSNLRMVIIEADQRVLYDTMTVIPVRHGLVPNAKTLSPCKEFQFLRRRKDTKHLAQLLFGAVPVATGSESFKIHVLEEEDQILVSKVFFIPRSSKNAQQPETSDAETQNTVKSVDGWMRTHITRSTTSTPETFSRVRHISINFGDEDDAASSSPTSSNTLPRAFSPPHRLSRNRRRQMAHKTSLCENSSFAIPSSLKSRSRLSSIGSQINDDDHHHSQEGRQIALGLLFPGAQRHFLFKHMPLIEAEMSRFENRIMTAAGHPPTFLHNISKAWDEIAGIICNLHNAPRLKNPVWLTLNENPRDEKCLARQFCNQLSYLIHKFDTKEQGYFLSNLITAVLMHHMSWVASVATPPLRPDIRRRYANSMKNFYFGMNLNEDAHSVGYNAQMAQYLELNGNVGLHRSAKVLVCGEDADIVTSLCQILTYFIRCSAVKHIDDDRLWQLPIEQKFSPINAGVSGRMAFSPDKIDDDQFVDEFLPPRRTRKSRINNYSLNATSTSSSSSSAESIPTVVAQSTQICVVETESSSSITIINRLEYPCCGNSCRSDDEEDLNPEDIWAPRSTSDGLGKSLFAGPLNSYCPHFVVSGLSKDYIGMPELISKIFDEVRCTYSPCHRAVATASISSSQSSSSVSDVQLPENVLILADIEEHHIKIISGEGFDEVTSPSEAVVSMLEQFSDLHSAIPVKPEFLVSIIEDSLAHIVNKSLTLVEMVTRDDTCTELTPDRVRTILGCDHSDLRLIVNVAAVYWPPVLSSVFG</sequence>
<dbReference type="PANTHER" id="PTHR21634:SF9">
    <property type="entry name" value="RE13835P"/>
    <property type="match status" value="1"/>
</dbReference>
<feature type="region of interest" description="Disordered" evidence="1">
    <location>
        <begin position="72"/>
        <end position="116"/>
    </location>
</feature>
<proteinExistence type="predicted"/>
<gene>
    <name evidence="3" type="ORF">CBOVIS_LOCUS8211</name>
</gene>
<dbReference type="GO" id="GO:0005737">
    <property type="term" value="C:cytoplasm"/>
    <property type="evidence" value="ECO:0007669"/>
    <property type="project" value="TreeGrafter"/>
</dbReference>
<feature type="compositionally biased region" description="Basic residues" evidence="1">
    <location>
        <begin position="309"/>
        <end position="319"/>
    </location>
</feature>